<evidence type="ECO:0000313" key="4">
    <source>
        <dbReference type="WBParaSite" id="L893_g12444.t1"/>
    </source>
</evidence>
<evidence type="ECO:0000313" key="3">
    <source>
        <dbReference type="Proteomes" id="UP000095287"/>
    </source>
</evidence>
<dbReference type="Pfam" id="PF06031">
    <property type="entry name" value="SERTA"/>
    <property type="match status" value="1"/>
</dbReference>
<dbReference type="AlphaFoldDB" id="A0A1I7Y404"/>
<evidence type="ECO:0000259" key="2">
    <source>
        <dbReference type="Pfam" id="PF06031"/>
    </source>
</evidence>
<feature type="domain" description="SERTA" evidence="2">
    <location>
        <begin position="85"/>
        <end position="118"/>
    </location>
</feature>
<dbReference type="InterPro" id="IPR009263">
    <property type="entry name" value="SERTA_dom"/>
</dbReference>
<sequence length="167" mass="18516">MFDFLLAPSTTNGSSSPSTTATLSSSTSPHYSRFSTLAAEMEADHRVGSAGILSSSPNLLSSSARNATFGSSSAPAEVERKRAMLNLSISKIQTINTSHAPISLRKSVLIYNTLKCLQVGAWTRLGRLKLGRWGRWKERRVFMCSEEKRVGSNVERFRERYLKCQRP</sequence>
<feature type="region of interest" description="Disordered" evidence="1">
    <location>
        <begin position="1"/>
        <end position="29"/>
    </location>
</feature>
<feature type="compositionally biased region" description="Low complexity" evidence="1">
    <location>
        <begin position="7"/>
        <end position="28"/>
    </location>
</feature>
<accession>A0A1I7Y404</accession>
<reference evidence="4" key="1">
    <citation type="submission" date="2016-11" db="UniProtKB">
        <authorList>
            <consortium name="WormBaseParasite"/>
        </authorList>
    </citation>
    <scope>IDENTIFICATION</scope>
</reference>
<proteinExistence type="predicted"/>
<organism evidence="3 4">
    <name type="scientific">Steinernema glaseri</name>
    <dbReference type="NCBI Taxonomy" id="37863"/>
    <lineage>
        <taxon>Eukaryota</taxon>
        <taxon>Metazoa</taxon>
        <taxon>Ecdysozoa</taxon>
        <taxon>Nematoda</taxon>
        <taxon>Chromadorea</taxon>
        <taxon>Rhabditida</taxon>
        <taxon>Tylenchina</taxon>
        <taxon>Panagrolaimomorpha</taxon>
        <taxon>Strongyloidoidea</taxon>
        <taxon>Steinernematidae</taxon>
        <taxon>Steinernema</taxon>
    </lineage>
</organism>
<protein>
    <submittedName>
        <fullName evidence="4">SERTA domain-containing protein</fullName>
    </submittedName>
</protein>
<name>A0A1I7Y404_9BILA</name>
<evidence type="ECO:0000256" key="1">
    <source>
        <dbReference type="SAM" id="MobiDB-lite"/>
    </source>
</evidence>
<dbReference type="Proteomes" id="UP000095287">
    <property type="component" value="Unplaced"/>
</dbReference>
<keyword evidence="3" id="KW-1185">Reference proteome</keyword>
<dbReference type="WBParaSite" id="L893_g12444.t1">
    <property type="protein sequence ID" value="L893_g12444.t1"/>
    <property type="gene ID" value="L893_g12444"/>
</dbReference>